<name>A0A6G1BKX7_9ORYZ</name>
<dbReference type="Proteomes" id="UP000479710">
    <property type="component" value="Unassembled WGS sequence"/>
</dbReference>
<evidence type="ECO:0000313" key="2">
    <source>
        <dbReference type="Proteomes" id="UP000479710"/>
    </source>
</evidence>
<proteinExistence type="predicted"/>
<accession>A0A6G1BKX7</accession>
<reference evidence="1 2" key="1">
    <citation type="submission" date="2019-11" db="EMBL/GenBank/DDBJ databases">
        <title>Whole genome sequence of Oryza granulata.</title>
        <authorList>
            <person name="Li W."/>
        </authorList>
    </citation>
    <scope>NUCLEOTIDE SEQUENCE [LARGE SCALE GENOMIC DNA]</scope>
    <source>
        <strain evidence="2">cv. Menghai</strain>
        <tissue evidence="1">Leaf</tissue>
    </source>
</reference>
<protein>
    <submittedName>
        <fullName evidence="1">Uncharacterized protein</fullName>
    </submittedName>
</protein>
<comment type="caution">
    <text evidence="1">The sequence shown here is derived from an EMBL/GenBank/DDBJ whole genome shotgun (WGS) entry which is preliminary data.</text>
</comment>
<evidence type="ECO:0000313" key="1">
    <source>
        <dbReference type="EMBL" id="KAF0888580.1"/>
    </source>
</evidence>
<sequence>MMKDEKAPAGKWSHGKTTPVKNVQAVAANTAELTLAAIESYIRPERSSDIPLDGSSDSIPVMCVY</sequence>
<dbReference type="EMBL" id="SPHZ02000012">
    <property type="protein sequence ID" value="KAF0888580.1"/>
    <property type="molecule type" value="Genomic_DNA"/>
</dbReference>
<dbReference type="AlphaFoldDB" id="A0A6G1BKX7"/>
<organism evidence="1 2">
    <name type="scientific">Oryza meyeriana var. granulata</name>
    <dbReference type="NCBI Taxonomy" id="110450"/>
    <lineage>
        <taxon>Eukaryota</taxon>
        <taxon>Viridiplantae</taxon>
        <taxon>Streptophyta</taxon>
        <taxon>Embryophyta</taxon>
        <taxon>Tracheophyta</taxon>
        <taxon>Spermatophyta</taxon>
        <taxon>Magnoliopsida</taxon>
        <taxon>Liliopsida</taxon>
        <taxon>Poales</taxon>
        <taxon>Poaceae</taxon>
        <taxon>BOP clade</taxon>
        <taxon>Oryzoideae</taxon>
        <taxon>Oryzeae</taxon>
        <taxon>Oryzinae</taxon>
        <taxon>Oryza</taxon>
        <taxon>Oryza meyeriana</taxon>
    </lineage>
</organism>
<keyword evidence="2" id="KW-1185">Reference proteome</keyword>
<gene>
    <name evidence="1" type="ORF">E2562_016049</name>
</gene>